<organism evidence="1 2">
    <name type="scientific">Phycomyces blakesleeanus (strain ATCC 8743b / DSM 1359 / FGSC 10004 / NBRC 33097 / NRRL 1555)</name>
    <dbReference type="NCBI Taxonomy" id="763407"/>
    <lineage>
        <taxon>Eukaryota</taxon>
        <taxon>Fungi</taxon>
        <taxon>Fungi incertae sedis</taxon>
        <taxon>Mucoromycota</taxon>
        <taxon>Mucoromycotina</taxon>
        <taxon>Mucoromycetes</taxon>
        <taxon>Mucorales</taxon>
        <taxon>Phycomycetaceae</taxon>
        <taxon>Phycomyces</taxon>
    </lineage>
</organism>
<accession>A0A167NFC1</accession>
<evidence type="ECO:0000313" key="2">
    <source>
        <dbReference type="Proteomes" id="UP000077315"/>
    </source>
</evidence>
<dbReference type="AlphaFoldDB" id="A0A167NFC1"/>
<keyword evidence="2" id="KW-1185">Reference proteome</keyword>
<dbReference type="GeneID" id="28996206"/>
<dbReference type="RefSeq" id="XP_018293809.1">
    <property type="nucleotide sequence ID" value="XM_018435300.1"/>
</dbReference>
<evidence type="ECO:0000313" key="1">
    <source>
        <dbReference type="EMBL" id="OAD75769.1"/>
    </source>
</evidence>
<name>A0A167NFC1_PHYB8</name>
<dbReference type="Proteomes" id="UP000077315">
    <property type="component" value="Unassembled WGS sequence"/>
</dbReference>
<proteinExistence type="predicted"/>
<dbReference type="EMBL" id="KV440976">
    <property type="protein sequence ID" value="OAD75769.1"/>
    <property type="molecule type" value="Genomic_DNA"/>
</dbReference>
<reference evidence="2" key="1">
    <citation type="submission" date="2015-06" db="EMBL/GenBank/DDBJ databases">
        <title>Expansion of signal transduction pathways in fungi by whole-genome duplication.</title>
        <authorList>
            <consortium name="DOE Joint Genome Institute"/>
            <person name="Corrochano L.M."/>
            <person name="Kuo A."/>
            <person name="Marcet-Houben M."/>
            <person name="Polaino S."/>
            <person name="Salamov A."/>
            <person name="Villalobos J.M."/>
            <person name="Alvarez M.I."/>
            <person name="Avalos J."/>
            <person name="Benito E.P."/>
            <person name="Benoit I."/>
            <person name="Burger G."/>
            <person name="Camino L.P."/>
            <person name="Canovas D."/>
            <person name="Cerda-Olmedo E."/>
            <person name="Cheng J.-F."/>
            <person name="Dominguez A."/>
            <person name="Elias M."/>
            <person name="Eslava A.P."/>
            <person name="Glaser F."/>
            <person name="Grimwood J."/>
            <person name="Gutierrez G."/>
            <person name="Heitman J."/>
            <person name="Henrissat B."/>
            <person name="Iturriaga E.A."/>
            <person name="Lang B.F."/>
            <person name="Lavin J.L."/>
            <person name="Lee S."/>
            <person name="Li W."/>
            <person name="Lindquist E."/>
            <person name="Lopez-Garcia S."/>
            <person name="Luque E.M."/>
            <person name="Marcos A.T."/>
            <person name="Martin J."/>
            <person name="McCluskey K."/>
            <person name="Medina H.R."/>
            <person name="Miralles-Duran A."/>
            <person name="Miyazaki A."/>
            <person name="Munoz-Torres E."/>
            <person name="Oguiza J.A."/>
            <person name="Ohm R."/>
            <person name="Olmedo M."/>
            <person name="Orejas M."/>
            <person name="Ortiz-Castellanos L."/>
            <person name="Pisabarro A.G."/>
            <person name="Rodriguez-Romero J."/>
            <person name="Ruiz-Herrera J."/>
            <person name="Ruiz-Vazquez R."/>
            <person name="Sanz C."/>
            <person name="Schackwitz W."/>
            <person name="Schmutz J."/>
            <person name="Shahriari M."/>
            <person name="Shelest E."/>
            <person name="Silva-Franco F."/>
            <person name="Soanes D."/>
            <person name="Syed K."/>
            <person name="Tagua V.G."/>
            <person name="Talbot N.J."/>
            <person name="Thon M."/>
            <person name="De vries R.P."/>
            <person name="Wiebenga A."/>
            <person name="Yadav J.S."/>
            <person name="Braun E.L."/>
            <person name="Baker S."/>
            <person name="Garre V."/>
            <person name="Horwitz B."/>
            <person name="Torres-Martinez S."/>
            <person name="Idnurm A."/>
            <person name="Herrera-Estrella A."/>
            <person name="Gabaldon T."/>
            <person name="Grigoriev I.V."/>
        </authorList>
    </citation>
    <scope>NUCLEOTIDE SEQUENCE [LARGE SCALE GENOMIC DNA]</scope>
    <source>
        <strain evidence="2">NRRL 1555(-)</strain>
    </source>
</reference>
<dbReference type="VEuPathDB" id="FungiDB:PHYBLDRAFT_165755"/>
<sequence>MFLFWKSEIAKYKCCCYHQYYTPKMVSSRVECTDFKHIVPFLKKNTSKIGRLMLFDKEFFIEKESRFIRGNAKNAWTEKVKWLKREKHLDTRSIFHLRKFKSM</sequence>
<protein>
    <submittedName>
        <fullName evidence="1">Uncharacterized protein</fullName>
    </submittedName>
</protein>
<gene>
    <name evidence="1" type="ORF">PHYBLDRAFT_165755</name>
</gene>
<dbReference type="InParanoid" id="A0A167NFC1"/>